<dbReference type="Pfam" id="PF01618">
    <property type="entry name" value="MotA_ExbB"/>
    <property type="match status" value="1"/>
</dbReference>
<organism evidence="9 10">
    <name type="scientific">Pontibacter burrus</name>
    <dbReference type="NCBI Taxonomy" id="2704466"/>
    <lineage>
        <taxon>Bacteria</taxon>
        <taxon>Pseudomonadati</taxon>
        <taxon>Bacteroidota</taxon>
        <taxon>Cytophagia</taxon>
        <taxon>Cytophagales</taxon>
        <taxon>Hymenobacteraceae</taxon>
        <taxon>Pontibacter</taxon>
    </lineage>
</organism>
<feature type="transmembrane region" description="Helical" evidence="7">
    <location>
        <begin position="184"/>
        <end position="204"/>
    </location>
</feature>
<dbReference type="GO" id="GO:0017038">
    <property type="term" value="P:protein import"/>
    <property type="evidence" value="ECO:0007669"/>
    <property type="project" value="TreeGrafter"/>
</dbReference>
<evidence type="ECO:0000256" key="4">
    <source>
        <dbReference type="ARBA" id="ARBA00022989"/>
    </source>
</evidence>
<keyword evidence="10" id="KW-1185">Reference proteome</keyword>
<dbReference type="PANTHER" id="PTHR30625">
    <property type="entry name" value="PROTEIN TOLQ"/>
    <property type="match status" value="1"/>
</dbReference>
<evidence type="ECO:0000256" key="1">
    <source>
        <dbReference type="ARBA" id="ARBA00004651"/>
    </source>
</evidence>
<dbReference type="InterPro" id="IPR050790">
    <property type="entry name" value="ExbB/TolQ_transport"/>
</dbReference>
<dbReference type="Proteomes" id="UP000474777">
    <property type="component" value="Unassembled WGS sequence"/>
</dbReference>
<feature type="domain" description="MotA/TolQ/ExbB proton channel" evidence="8">
    <location>
        <begin position="97"/>
        <end position="217"/>
    </location>
</feature>
<proteinExistence type="inferred from homology"/>
<evidence type="ECO:0000259" key="8">
    <source>
        <dbReference type="Pfam" id="PF01618"/>
    </source>
</evidence>
<dbReference type="PANTHER" id="PTHR30625:SF17">
    <property type="entry name" value="TOLQ-RELATED"/>
    <property type="match status" value="1"/>
</dbReference>
<dbReference type="RefSeq" id="WP_163915333.1">
    <property type="nucleotide sequence ID" value="NZ_JAAGWD010000005.1"/>
</dbReference>
<keyword evidence="3 7" id="KW-0812">Transmembrane</keyword>
<dbReference type="EMBL" id="JAAGWD010000005">
    <property type="protein sequence ID" value="NEM98433.1"/>
    <property type="molecule type" value="Genomic_DNA"/>
</dbReference>
<keyword evidence="5 7" id="KW-0472">Membrane</keyword>
<keyword evidence="2" id="KW-1003">Cell membrane</keyword>
<comment type="similarity">
    <text evidence="6">Belongs to the exbB/tolQ family.</text>
</comment>
<evidence type="ECO:0000256" key="7">
    <source>
        <dbReference type="SAM" id="Phobius"/>
    </source>
</evidence>
<keyword evidence="6" id="KW-0653">Protein transport</keyword>
<protein>
    <submittedName>
        <fullName evidence="9">MotA/TolQ/ExbB proton channel family protein</fullName>
    </submittedName>
</protein>
<evidence type="ECO:0000256" key="6">
    <source>
        <dbReference type="RuleBase" id="RU004057"/>
    </source>
</evidence>
<evidence type="ECO:0000313" key="10">
    <source>
        <dbReference type="Proteomes" id="UP000474777"/>
    </source>
</evidence>
<accession>A0A6B3LRH3</accession>
<dbReference type="InterPro" id="IPR002898">
    <property type="entry name" value="MotA_ExbB_proton_chnl"/>
</dbReference>
<dbReference type="AlphaFoldDB" id="A0A6B3LRH3"/>
<evidence type="ECO:0000256" key="2">
    <source>
        <dbReference type="ARBA" id="ARBA00022475"/>
    </source>
</evidence>
<evidence type="ECO:0000256" key="3">
    <source>
        <dbReference type="ARBA" id="ARBA00022692"/>
    </source>
</evidence>
<comment type="caution">
    <text evidence="9">The sequence shown here is derived from an EMBL/GenBank/DDBJ whole genome shotgun (WGS) entry which is preliminary data.</text>
</comment>
<dbReference type="GO" id="GO:0005886">
    <property type="term" value="C:plasma membrane"/>
    <property type="evidence" value="ECO:0007669"/>
    <property type="project" value="UniProtKB-SubCell"/>
</dbReference>
<evidence type="ECO:0000313" key="9">
    <source>
        <dbReference type="EMBL" id="NEM98433.1"/>
    </source>
</evidence>
<feature type="transmembrane region" description="Helical" evidence="7">
    <location>
        <begin position="36"/>
        <end position="56"/>
    </location>
</feature>
<name>A0A6B3LRH3_9BACT</name>
<evidence type="ECO:0000256" key="5">
    <source>
        <dbReference type="ARBA" id="ARBA00023136"/>
    </source>
</evidence>
<gene>
    <name evidence="9" type="ORF">GXP69_12075</name>
</gene>
<feature type="transmembrane region" description="Helical" evidence="7">
    <location>
        <begin position="136"/>
        <end position="159"/>
    </location>
</feature>
<comment type="subcellular location">
    <subcellularLocation>
        <location evidence="1">Cell membrane</location>
        <topology evidence="1">Multi-pass membrane protein</topology>
    </subcellularLocation>
    <subcellularLocation>
        <location evidence="6">Membrane</location>
        <topology evidence="6">Multi-pass membrane protein</topology>
    </subcellularLocation>
</comment>
<reference evidence="9 10" key="1">
    <citation type="submission" date="2020-02" db="EMBL/GenBank/DDBJ databases">
        <authorList>
            <person name="Kim M.K."/>
        </authorList>
    </citation>
    <scope>NUCLEOTIDE SEQUENCE [LARGE SCALE GENOMIC DNA]</scope>
    <source>
        <strain evidence="9 10">BT327</strain>
    </source>
</reference>
<sequence>MYSIISAVLLTVQRPLLLQASAPASVEFSLLSMLQKGGLIMIPLALLSLLSVYLFVERFLYIRSAGKTDNRLLESISDNLTKYNVDGALTICKLSTTPTARILEKGISRIGAPMRDLESAMETMARVEITHMEKNLGILGAIATIAPMLGFLGTVTGMIRTFFNISLYKNISIDIIAAGIYEKMITSATGLVVGITAYILYTILNNMLERSVSKMEMTSLNFLDILCKSNSYELQAN</sequence>
<keyword evidence="6" id="KW-0813">Transport</keyword>
<keyword evidence="4 7" id="KW-1133">Transmembrane helix</keyword>